<gene>
    <name evidence="1" type="ORF">OGAPHI_002233</name>
</gene>
<organism evidence="1 2">
    <name type="scientific">Ogataea philodendri</name>
    <dbReference type="NCBI Taxonomy" id="1378263"/>
    <lineage>
        <taxon>Eukaryota</taxon>
        <taxon>Fungi</taxon>
        <taxon>Dikarya</taxon>
        <taxon>Ascomycota</taxon>
        <taxon>Saccharomycotina</taxon>
        <taxon>Pichiomycetes</taxon>
        <taxon>Pichiales</taxon>
        <taxon>Pichiaceae</taxon>
        <taxon>Ogataea</taxon>
    </lineage>
</organism>
<proteinExistence type="predicted"/>
<dbReference type="AlphaFoldDB" id="A0A9P8T7H7"/>
<dbReference type="OrthoDB" id="248751at2759"/>
<comment type="caution">
    <text evidence="1">The sequence shown here is derived from an EMBL/GenBank/DDBJ whole genome shotgun (WGS) entry which is preliminary data.</text>
</comment>
<accession>A0A9P8T7H7</accession>
<name>A0A9P8T7H7_9ASCO</name>
<keyword evidence="2" id="KW-1185">Reference proteome</keyword>
<evidence type="ECO:0000313" key="1">
    <source>
        <dbReference type="EMBL" id="KAH3668479.1"/>
    </source>
</evidence>
<sequence length="149" mass="17073">MHLLGPFLLGGIDIESCSGTEFVGLVLTFDTSTSWRGIWEHHGKAVLVTVRLPESLLRAIVWSTGQSRQKDQDWQLGVWLLVVLFWKIEIDIHLGLGLLRVMLELDDLAAKGLDFFLGGERHNEWQKLARLNGYFNEIKKWINSLIYRG</sequence>
<dbReference type="Proteomes" id="UP000769157">
    <property type="component" value="Unassembled WGS sequence"/>
</dbReference>
<evidence type="ECO:0000313" key="2">
    <source>
        <dbReference type="Proteomes" id="UP000769157"/>
    </source>
</evidence>
<reference evidence="1" key="2">
    <citation type="submission" date="2021-01" db="EMBL/GenBank/DDBJ databases">
        <authorList>
            <person name="Schikora-Tamarit M.A."/>
        </authorList>
    </citation>
    <scope>NUCLEOTIDE SEQUENCE</scope>
    <source>
        <strain evidence="1">CBS6075</strain>
    </source>
</reference>
<dbReference type="GeneID" id="70234200"/>
<dbReference type="RefSeq" id="XP_046062893.1">
    <property type="nucleotide sequence ID" value="XM_046203081.1"/>
</dbReference>
<dbReference type="EMBL" id="JAEUBE010000158">
    <property type="protein sequence ID" value="KAH3668479.1"/>
    <property type="molecule type" value="Genomic_DNA"/>
</dbReference>
<reference evidence="1" key="1">
    <citation type="journal article" date="2021" name="Open Biol.">
        <title>Shared evolutionary footprints suggest mitochondrial oxidative damage underlies multiple complex I losses in fungi.</title>
        <authorList>
            <person name="Schikora-Tamarit M.A."/>
            <person name="Marcet-Houben M."/>
            <person name="Nosek J."/>
            <person name="Gabaldon T."/>
        </authorList>
    </citation>
    <scope>NUCLEOTIDE SEQUENCE</scope>
    <source>
        <strain evidence="1">CBS6075</strain>
    </source>
</reference>
<protein>
    <submittedName>
        <fullName evidence="1">Uncharacterized protein</fullName>
    </submittedName>
</protein>